<accession>A0ABX7X284</accession>
<dbReference type="Proteomes" id="UP000672027">
    <property type="component" value="Chromosome"/>
</dbReference>
<reference evidence="1 2" key="1">
    <citation type="submission" date="2021-04" db="EMBL/GenBank/DDBJ databases">
        <title>Genomics, taxonomy and metabolism of representatives of sulfur bacteria of the genus Thiothrix: Thiothrix fructosivorans QT, Thiothrix unzii A1T and three new species, Thiothrix subterranea sp. nov., Thiothrix litoralis sp. nov. and 'Candidatus Thiothrix anitrata' sp. nov.</title>
        <authorList>
            <person name="Ravin N.V."/>
            <person name="Smolyakov D."/>
            <person name="Rudenko T.S."/>
            <person name="Mardanov A.V."/>
            <person name="Beletsky A.V."/>
            <person name="Markov N.D."/>
            <person name="Fomenkov A.I."/>
            <person name="Roberts R.J."/>
            <person name="Karnachuk O.V."/>
            <person name="Novikov A."/>
            <person name="Grabovich M.Y."/>
        </authorList>
    </citation>
    <scope>NUCLEOTIDE SEQUENCE [LARGE SCALE GENOMIC DNA]</scope>
    <source>
        <strain evidence="1 2">A52</strain>
    </source>
</reference>
<dbReference type="Pfam" id="PF04365">
    <property type="entry name" value="BrnT_toxin"/>
    <property type="match status" value="1"/>
</dbReference>
<organism evidence="1 2">
    <name type="scientific">Candidatus Thiothrix anitrata</name>
    <dbReference type="NCBI Taxonomy" id="2823902"/>
    <lineage>
        <taxon>Bacteria</taxon>
        <taxon>Pseudomonadati</taxon>
        <taxon>Pseudomonadota</taxon>
        <taxon>Gammaproteobacteria</taxon>
        <taxon>Thiotrichales</taxon>
        <taxon>Thiotrichaceae</taxon>
        <taxon>Thiothrix</taxon>
    </lineage>
</organism>
<protein>
    <submittedName>
        <fullName evidence="1">BrnT family toxin</fullName>
    </submittedName>
</protein>
<proteinExistence type="predicted"/>
<gene>
    <name evidence="1" type="ORF">J8380_10495</name>
</gene>
<keyword evidence="2" id="KW-1185">Reference proteome</keyword>
<dbReference type="RefSeq" id="WP_210225605.1">
    <property type="nucleotide sequence ID" value="NZ_CP072800.1"/>
</dbReference>
<evidence type="ECO:0000313" key="1">
    <source>
        <dbReference type="EMBL" id="QTR48723.1"/>
    </source>
</evidence>
<dbReference type="Gene3D" id="3.10.450.530">
    <property type="entry name" value="Ribonuclease toxin, BrnT, of type II toxin-antitoxin system"/>
    <property type="match status" value="1"/>
</dbReference>
<dbReference type="InterPro" id="IPR038573">
    <property type="entry name" value="BrnT_sf"/>
</dbReference>
<sequence>MITWTEEKRALNKERHDGIDLADLECVFDSPMVTVEDARAAYGEERLQSLCWYRGRVVFLVWTERGDEAHLISCRYGDKHETRNYFKALGF</sequence>
<dbReference type="InterPro" id="IPR007460">
    <property type="entry name" value="BrnT_toxin"/>
</dbReference>
<evidence type="ECO:0000313" key="2">
    <source>
        <dbReference type="Proteomes" id="UP000672027"/>
    </source>
</evidence>
<dbReference type="EMBL" id="CP072800">
    <property type="protein sequence ID" value="QTR48723.1"/>
    <property type="molecule type" value="Genomic_DNA"/>
</dbReference>
<name>A0ABX7X284_9GAMM</name>